<dbReference type="InterPro" id="IPR044066">
    <property type="entry name" value="TRIAD_supradom"/>
</dbReference>
<gene>
    <name evidence="12" type="ORF">LTR78_003115</name>
</gene>
<dbReference type="EMBL" id="JAUTXT010000008">
    <property type="protein sequence ID" value="KAK3676911.1"/>
    <property type="molecule type" value="Genomic_DNA"/>
</dbReference>
<comment type="catalytic activity">
    <reaction evidence="1">
        <text>[E2 ubiquitin-conjugating enzyme]-S-ubiquitinyl-L-cysteine + [acceptor protein]-L-lysine = [E2 ubiquitin-conjugating enzyme]-L-cysteine + [acceptor protein]-N(6)-ubiquitinyl-L-lysine.</text>
        <dbReference type="EC" id="2.3.2.31"/>
    </reaction>
</comment>
<dbReference type="PROSITE" id="PS51873">
    <property type="entry name" value="TRIAD"/>
    <property type="match status" value="1"/>
</dbReference>
<evidence type="ECO:0000313" key="12">
    <source>
        <dbReference type="EMBL" id="KAK3676911.1"/>
    </source>
</evidence>
<dbReference type="GO" id="GO:0008270">
    <property type="term" value="F:zinc ion binding"/>
    <property type="evidence" value="ECO:0007669"/>
    <property type="project" value="UniProtKB-KW"/>
</dbReference>
<keyword evidence="13" id="KW-1185">Reference proteome</keyword>
<dbReference type="SUPFAM" id="SSF57850">
    <property type="entry name" value="RING/U-box"/>
    <property type="match status" value="2"/>
</dbReference>
<evidence type="ECO:0000256" key="5">
    <source>
        <dbReference type="ARBA" id="ARBA00022723"/>
    </source>
</evidence>
<dbReference type="GO" id="GO:0016567">
    <property type="term" value="P:protein ubiquitination"/>
    <property type="evidence" value="ECO:0007669"/>
    <property type="project" value="InterPro"/>
</dbReference>
<name>A0AAE1C3T3_9PEZI</name>
<dbReference type="AlphaFoldDB" id="A0AAE1C3T3"/>
<keyword evidence="7" id="KW-0863">Zinc-finger</keyword>
<reference evidence="12" key="1">
    <citation type="submission" date="2023-07" db="EMBL/GenBank/DDBJ databases">
        <title>Black Yeasts Isolated from many extreme environments.</title>
        <authorList>
            <person name="Coleine C."/>
            <person name="Stajich J.E."/>
            <person name="Selbmann L."/>
        </authorList>
    </citation>
    <scope>NUCLEOTIDE SEQUENCE</scope>
    <source>
        <strain evidence="12">CCFEE 5485</strain>
    </source>
</reference>
<comment type="pathway">
    <text evidence="2">Protein modification; protein ubiquitination.</text>
</comment>
<dbReference type="InterPro" id="IPR054694">
    <property type="entry name" value="Parkin-like_IBR"/>
</dbReference>
<dbReference type="Gene3D" id="3.30.40.10">
    <property type="entry name" value="Zinc/RING finger domain, C3HC4 (zinc finger)"/>
    <property type="match status" value="1"/>
</dbReference>
<dbReference type="Gene3D" id="1.20.120.1750">
    <property type="match status" value="1"/>
</dbReference>
<dbReference type="SMART" id="SM00647">
    <property type="entry name" value="IBR"/>
    <property type="match status" value="2"/>
</dbReference>
<organism evidence="12 13">
    <name type="scientific">Recurvomyces mirabilis</name>
    <dbReference type="NCBI Taxonomy" id="574656"/>
    <lineage>
        <taxon>Eukaryota</taxon>
        <taxon>Fungi</taxon>
        <taxon>Dikarya</taxon>
        <taxon>Ascomycota</taxon>
        <taxon>Pezizomycotina</taxon>
        <taxon>Dothideomycetes</taxon>
        <taxon>Dothideomycetidae</taxon>
        <taxon>Mycosphaerellales</taxon>
        <taxon>Teratosphaeriaceae</taxon>
        <taxon>Recurvomyces</taxon>
    </lineage>
</organism>
<dbReference type="EC" id="2.3.2.31" evidence="3"/>
<comment type="caution">
    <text evidence="12">The sequence shown here is derived from an EMBL/GenBank/DDBJ whole genome shotgun (WGS) entry which is preliminary data.</text>
</comment>
<keyword evidence="5" id="KW-0479">Metal-binding</keyword>
<dbReference type="InterPro" id="IPR031127">
    <property type="entry name" value="E3_UB_ligase_RBR"/>
</dbReference>
<keyword evidence="8" id="KW-0833">Ubl conjugation pathway</keyword>
<feature type="compositionally biased region" description="Basic and acidic residues" evidence="10">
    <location>
        <begin position="129"/>
        <end position="147"/>
    </location>
</feature>
<keyword evidence="9" id="KW-0862">Zinc</keyword>
<protein>
    <recommendedName>
        <fullName evidence="3">RBR-type E3 ubiquitin transferase</fullName>
        <ecNumber evidence="3">2.3.2.31</ecNumber>
    </recommendedName>
</protein>
<evidence type="ECO:0000256" key="9">
    <source>
        <dbReference type="ARBA" id="ARBA00022833"/>
    </source>
</evidence>
<evidence type="ECO:0000256" key="8">
    <source>
        <dbReference type="ARBA" id="ARBA00022786"/>
    </source>
</evidence>
<dbReference type="Pfam" id="PF22605">
    <property type="entry name" value="IBR_2"/>
    <property type="match status" value="1"/>
</dbReference>
<dbReference type="Proteomes" id="UP001274830">
    <property type="component" value="Unassembled WGS sequence"/>
</dbReference>
<feature type="domain" description="RING-type" evidence="11">
    <location>
        <begin position="17"/>
        <end position="267"/>
    </location>
</feature>
<evidence type="ECO:0000313" key="13">
    <source>
        <dbReference type="Proteomes" id="UP001274830"/>
    </source>
</evidence>
<keyword evidence="4" id="KW-0808">Transferase</keyword>
<accession>A0AAE1C3T3</accession>
<feature type="region of interest" description="Disordered" evidence="10">
    <location>
        <begin position="129"/>
        <end position="161"/>
    </location>
</feature>
<dbReference type="InterPro" id="IPR002867">
    <property type="entry name" value="IBR_dom"/>
</dbReference>
<dbReference type="Pfam" id="PF01485">
    <property type="entry name" value="IBR"/>
    <property type="match status" value="1"/>
</dbReference>
<dbReference type="PANTHER" id="PTHR11685">
    <property type="entry name" value="RBR FAMILY RING FINGER AND IBR DOMAIN-CONTAINING"/>
    <property type="match status" value="1"/>
</dbReference>
<evidence type="ECO:0000256" key="2">
    <source>
        <dbReference type="ARBA" id="ARBA00004906"/>
    </source>
</evidence>
<evidence type="ECO:0000256" key="6">
    <source>
        <dbReference type="ARBA" id="ARBA00022737"/>
    </source>
</evidence>
<evidence type="ECO:0000256" key="7">
    <source>
        <dbReference type="ARBA" id="ARBA00022771"/>
    </source>
</evidence>
<evidence type="ECO:0000256" key="1">
    <source>
        <dbReference type="ARBA" id="ARBA00001798"/>
    </source>
</evidence>
<keyword evidence="6" id="KW-0677">Repeat</keyword>
<evidence type="ECO:0000256" key="10">
    <source>
        <dbReference type="SAM" id="MobiDB-lite"/>
    </source>
</evidence>
<sequence>MAPAAKRRKIEAVTKYLCFSCDAERTSKQFPDYNPSTDCDHLINTCKTCLKKWVQTQVDSSNYATGDEGGKVFGIRCPQCVAIMKDDDLEEVTTKKVYKEFEEAERKHIIDNTPGWRWCMAPDCRAGHVHESKTSSPNKPEEPEQPKRKGRGKQKPADRPAEKPIADDIFECKECGAKACVTCDRPWHEGESCEAYQARVKDRIDEEDLSLQKIKRLTKPCPGCKKAIEKDGGCSAMFCTRCSIGFCWNCLGKYDERGWCKCYGPKQ</sequence>
<dbReference type="InterPro" id="IPR013083">
    <property type="entry name" value="Znf_RING/FYVE/PHD"/>
</dbReference>
<dbReference type="CDD" id="cd20335">
    <property type="entry name" value="BRcat_RBR"/>
    <property type="match status" value="1"/>
</dbReference>
<proteinExistence type="predicted"/>
<evidence type="ECO:0000256" key="4">
    <source>
        <dbReference type="ARBA" id="ARBA00022679"/>
    </source>
</evidence>
<dbReference type="GO" id="GO:0061630">
    <property type="term" value="F:ubiquitin protein ligase activity"/>
    <property type="evidence" value="ECO:0007669"/>
    <property type="project" value="UniProtKB-EC"/>
</dbReference>
<evidence type="ECO:0000259" key="11">
    <source>
        <dbReference type="PROSITE" id="PS51873"/>
    </source>
</evidence>
<evidence type="ECO:0000256" key="3">
    <source>
        <dbReference type="ARBA" id="ARBA00012251"/>
    </source>
</evidence>